<dbReference type="CDD" id="cd00383">
    <property type="entry name" value="trans_reg_C"/>
    <property type="match status" value="1"/>
</dbReference>
<evidence type="ECO:0000256" key="2">
    <source>
        <dbReference type="ARBA" id="ARBA00023012"/>
    </source>
</evidence>
<evidence type="ECO:0000313" key="9">
    <source>
        <dbReference type="Proteomes" id="UP001169069"/>
    </source>
</evidence>
<evidence type="ECO:0000256" key="1">
    <source>
        <dbReference type="ARBA" id="ARBA00022553"/>
    </source>
</evidence>
<organism evidence="8 9">
    <name type="scientific">Sulfurovum zhangzhouensis</name>
    <dbReference type="NCBI Taxonomy" id="3019067"/>
    <lineage>
        <taxon>Bacteria</taxon>
        <taxon>Pseudomonadati</taxon>
        <taxon>Campylobacterota</taxon>
        <taxon>Epsilonproteobacteria</taxon>
        <taxon>Campylobacterales</taxon>
        <taxon>Sulfurovaceae</taxon>
        <taxon>Sulfurovum</taxon>
    </lineage>
</organism>
<dbReference type="InterPro" id="IPR016032">
    <property type="entry name" value="Sig_transdc_resp-reg_C-effctor"/>
</dbReference>
<dbReference type="SUPFAM" id="SSF46894">
    <property type="entry name" value="C-terminal effector domain of the bipartite response regulators"/>
    <property type="match status" value="1"/>
</dbReference>
<reference evidence="8" key="1">
    <citation type="submission" date="2023-01" db="EMBL/GenBank/DDBJ databases">
        <title>Sulfurovum sp. zt1-1 genome assembly.</title>
        <authorList>
            <person name="Wang J."/>
        </authorList>
    </citation>
    <scope>NUCLEOTIDE SEQUENCE</scope>
    <source>
        <strain evidence="8">Zt1-1</strain>
    </source>
</reference>
<evidence type="ECO:0000256" key="5">
    <source>
        <dbReference type="ARBA" id="ARBA00023163"/>
    </source>
</evidence>
<feature type="domain" description="Response regulatory" evidence="7">
    <location>
        <begin position="2"/>
        <end position="116"/>
    </location>
</feature>
<dbReference type="InterPro" id="IPR036388">
    <property type="entry name" value="WH-like_DNA-bd_sf"/>
</dbReference>
<gene>
    <name evidence="8" type="ORF">PGH07_07300</name>
</gene>
<evidence type="ECO:0000259" key="7">
    <source>
        <dbReference type="PROSITE" id="PS50110"/>
    </source>
</evidence>
<accession>A0ABT7QYQ4</accession>
<dbReference type="Pfam" id="PF00486">
    <property type="entry name" value="Trans_reg_C"/>
    <property type="match status" value="1"/>
</dbReference>
<feature type="modified residue" description="4-aspartylphosphate" evidence="6">
    <location>
        <position position="51"/>
    </location>
</feature>
<keyword evidence="2" id="KW-0902">Two-component regulatory system</keyword>
<dbReference type="SMART" id="SM00448">
    <property type="entry name" value="REC"/>
    <property type="match status" value="1"/>
</dbReference>
<proteinExistence type="predicted"/>
<keyword evidence="3" id="KW-0805">Transcription regulation</keyword>
<dbReference type="EMBL" id="JAQIBD010000002">
    <property type="protein sequence ID" value="MDM5271980.1"/>
    <property type="molecule type" value="Genomic_DNA"/>
</dbReference>
<dbReference type="Proteomes" id="UP001169069">
    <property type="component" value="Unassembled WGS sequence"/>
</dbReference>
<dbReference type="InterPro" id="IPR001789">
    <property type="entry name" value="Sig_transdc_resp-reg_receiver"/>
</dbReference>
<keyword evidence="5" id="KW-0804">Transcription</keyword>
<dbReference type="InterPro" id="IPR001867">
    <property type="entry name" value="OmpR/PhoB-type_DNA-bd"/>
</dbReference>
<evidence type="ECO:0000313" key="8">
    <source>
        <dbReference type="EMBL" id="MDM5271980.1"/>
    </source>
</evidence>
<dbReference type="Pfam" id="PF00072">
    <property type="entry name" value="Response_reg"/>
    <property type="match status" value="1"/>
</dbReference>
<keyword evidence="4" id="KW-0238">DNA-binding</keyword>
<keyword evidence="9" id="KW-1185">Reference proteome</keyword>
<dbReference type="Gene3D" id="1.10.10.10">
    <property type="entry name" value="Winged helix-like DNA-binding domain superfamily/Winged helix DNA-binding domain"/>
    <property type="match status" value="1"/>
</dbReference>
<dbReference type="PANTHER" id="PTHR48111">
    <property type="entry name" value="REGULATOR OF RPOS"/>
    <property type="match status" value="1"/>
</dbReference>
<dbReference type="InterPro" id="IPR011006">
    <property type="entry name" value="CheY-like_superfamily"/>
</dbReference>
<keyword evidence="1 6" id="KW-0597">Phosphoprotein</keyword>
<evidence type="ECO:0000256" key="4">
    <source>
        <dbReference type="ARBA" id="ARBA00023125"/>
    </source>
</evidence>
<name>A0ABT7QYQ4_9BACT</name>
<dbReference type="PANTHER" id="PTHR48111:SF1">
    <property type="entry name" value="TWO-COMPONENT RESPONSE REGULATOR ORR33"/>
    <property type="match status" value="1"/>
</dbReference>
<dbReference type="PROSITE" id="PS50110">
    <property type="entry name" value="RESPONSE_REGULATORY"/>
    <property type="match status" value="1"/>
</dbReference>
<dbReference type="RefSeq" id="WP_289413711.1">
    <property type="nucleotide sequence ID" value="NZ_JAQIBD010000002.1"/>
</dbReference>
<dbReference type="SUPFAM" id="SSF52172">
    <property type="entry name" value="CheY-like"/>
    <property type="match status" value="1"/>
</dbReference>
<dbReference type="Gene3D" id="3.40.50.2300">
    <property type="match status" value="1"/>
</dbReference>
<evidence type="ECO:0000256" key="6">
    <source>
        <dbReference type="PROSITE-ProRule" id="PRU00169"/>
    </source>
</evidence>
<dbReference type="InterPro" id="IPR039420">
    <property type="entry name" value="WalR-like"/>
</dbReference>
<sequence>MRLLLLEDDHILSETLQYFLSKENYTVDTALSIEEAEELTFANSYDLYLFDINFPQGNGLSLLESLRKAEDTTPTIFITALHDMDSIAQGFKLGAIDYIKKPFDPQELLIRIAAKFTQDFIAYKNLEYDSNSRIIRLDGEIIDLGNVQLKIFEKLIRNCGSVITKEELYECLEHTSDTALRVAITKIKQKLNIDIKNIRSKGYILEKL</sequence>
<comment type="caution">
    <text evidence="8">The sequence shown here is derived from an EMBL/GenBank/DDBJ whole genome shotgun (WGS) entry which is preliminary data.</text>
</comment>
<evidence type="ECO:0000256" key="3">
    <source>
        <dbReference type="ARBA" id="ARBA00023015"/>
    </source>
</evidence>
<protein>
    <submittedName>
        <fullName evidence="8">Response regulator transcription factor</fullName>
    </submittedName>
</protein>
<dbReference type="SMART" id="SM00862">
    <property type="entry name" value="Trans_reg_C"/>
    <property type="match status" value="1"/>
</dbReference>